<dbReference type="PANTHER" id="PTHR48078">
    <property type="entry name" value="THREONINE DEHYDRATASE, MITOCHONDRIAL-RELATED"/>
    <property type="match status" value="1"/>
</dbReference>
<comment type="cofactor">
    <cofactor evidence="1">
        <name>pyridoxal 5'-phosphate</name>
        <dbReference type="ChEBI" id="CHEBI:597326"/>
    </cofactor>
</comment>
<dbReference type="InterPro" id="IPR050147">
    <property type="entry name" value="Ser/Thr_Dehydratase"/>
</dbReference>
<keyword evidence="2" id="KW-0663">Pyridoxal phosphate</keyword>
<dbReference type="CDD" id="cd01562">
    <property type="entry name" value="Thr-dehyd"/>
    <property type="match status" value="1"/>
</dbReference>
<dbReference type="GO" id="GO:0009097">
    <property type="term" value="P:isoleucine biosynthetic process"/>
    <property type="evidence" value="ECO:0007669"/>
    <property type="project" value="TreeGrafter"/>
</dbReference>
<proteinExistence type="predicted"/>
<dbReference type="GO" id="GO:0006565">
    <property type="term" value="P:L-serine catabolic process"/>
    <property type="evidence" value="ECO:0007669"/>
    <property type="project" value="TreeGrafter"/>
</dbReference>
<gene>
    <name evidence="5" type="ORF">E6K71_00240</name>
</gene>
<accession>A0A538SJK1</accession>
<comment type="caution">
    <text evidence="5">The sequence shown here is derived from an EMBL/GenBank/DDBJ whole genome shotgun (WGS) entry which is preliminary data.</text>
</comment>
<reference evidence="5 6" key="1">
    <citation type="journal article" date="2019" name="Nat. Microbiol.">
        <title>Mediterranean grassland soil C-N compound turnover is dependent on rainfall and depth, and is mediated by genomically divergent microorganisms.</title>
        <authorList>
            <person name="Diamond S."/>
            <person name="Andeer P.F."/>
            <person name="Li Z."/>
            <person name="Crits-Christoph A."/>
            <person name="Burstein D."/>
            <person name="Anantharaman K."/>
            <person name="Lane K.R."/>
            <person name="Thomas B.C."/>
            <person name="Pan C."/>
            <person name="Northen T.R."/>
            <person name="Banfield J.F."/>
        </authorList>
    </citation>
    <scope>NUCLEOTIDE SEQUENCE [LARGE SCALE GENOMIC DNA]</scope>
    <source>
        <strain evidence="5">WS_1</strain>
    </source>
</reference>
<dbReference type="GO" id="GO:0004794">
    <property type="term" value="F:threonine deaminase activity"/>
    <property type="evidence" value="ECO:0007669"/>
    <property type="project" value="TreeGrafter"/>
</dbReference>
<evidence type="ECO:0000313" key="5">
    <source>
        <dbReference type="EMBL" id="TMQ51545.1"/>
    </source>
</evidence>
<feature type="domain" description="Tryptophan synthase beta chain-like PALP" evidence="4">
    <location>
        <begin position="42"/>
        <end position="331"/>
    </location>
</feature>
<evidence type="ECO:0000313" key="6">
    <source>
        <dbReference type="Proteomes" id="UP000316292"/>
    </source>
</evidence>
<dbReference type="Proteomes" id="UP000316292">
    <property type="component" value="Unassembled WGS sequence"/>
</dbReference>
<dbReference type="PANTHER" id="PTHR48078:SF6">
    <property type="entry name" value="L-THREONINE DEHYDRATASE CATABOLIC TDCB"/>
    <property type="match status" value="1"/>
</dbReference>
<evidence type="ECO:0000256" key="1">
    <source>
        <dbReference type="ARBA" id="ARBA00001933"/>
    </source>
</evidence>
<dbReference type="InterPro" id="IPR001926">
    <property type="entry name" value="TrpB-like_PALP"/>
</dbReference>
<organism evidence="5 6">
    <name type="scientific">Eiseniibacteriota bacterium</name>
    <dbReference type="NCBI Taxonomy" id="2212470"/>
    <lineage>
        <taxon>Bacteria</taxon>
        <taxon>Candidatus Eiseniibacteriota</taxon>
    </lineage>
</organism>
<dbReference type="EMBL" id="VBOR01000006">
    <property type="protein sequence ID" value="TMQ51545.1"/>
    <property type="molecule type" value="Genomic_DNA"/>
</dbReference>
<dbReference type="GO" id="GO:0006567">
    <property type="term" value="P:L-threonine catabolic process"/>
    <property type="evidence" value="ECO:0007669"/>
    <property type="project" value="TreeGrafter"/>
</dbReference>
<dbReference type="Pfam" id="PF00291">
    <property type="entry name" value="PALP"/>
    <property type="match status" value="1"/>
</dbReference>
<dbReference type="GO" id="GO:0003941">
    <property type="term" value="F:L-serine ammonia-lyase activity"/>
    <property type="evidence" value="ECO:0007669"/>
    <property type="project" value="TreeGrafter"/>
</dbReference>
<protein>
    <submittedName>
        <fullName evidence="5">Threonine/serine dehydratase</fullName>
    </submittedName>
</protein>
<keyword evidence="3" id="KW-0456">Lyase</keyword>
<dbReference type="SUPFAM" id="SSF53686">
    <property type="entry name" value="Tryptophan synthase beta subunit-like PLP-dependent enzymes"/>
    <property type="match status" value="1"/>
</dbReference>
<dbReference type="AlphaFoldDB" id="A0A538SJK1"/>
<evidence type="ECO:0000259" key="4">
    <source>
        <dbReference type="Pfam" id="PF00291"/>
    </source>
</evidence>
<evidence type="ECO:0000256" key="3">
    <source>
        <dbReference type="ARBA" id="ARBA00023239"/>
    </source>
</evidence>
<name>A0A538SJK1_UNCEI</name>
<dbReference type="InterPro" id="IPR036052">
    <property type="entry name" value="TrpB-like_PALP_sf"/>
</dbReference>
<sequence>MRSGRAPARRWSWEGSAIRAIDPPRPEEIAQARERIAGAALRTPLVPLELTALPDAGTGGARRPPARIHLKLENLQPIGSFKIRGAMNAMRLAGPAALERGVYTASAGNMAQGVAWSARAMGIPCTAIVPDTAPRTKLDAIERLGASVVKVPFETWWRVLEEHRYPGMDGRFIHPVSDPAVIAGNGTIGLEILEDLPDVDTILVPYGGGGLISGIAIAALARKPGIKLYACEVETAAPLRASLREGSPQTIEYRPSFVDGIGGRSVLPEMWPMVRGLVEDSIVVSPEEIAAAIRLLADRSRVIAEGAGACPVAAALQGSANGGKVVCVVSGGNIDSRKLARILEGNLPD</sequence>
<dbReference type="Gene3D" id="3.40.50.1100">
    <property type="match status" value="2"/>
</dbReference>
<evidence type="ECO:0000256" key="2">
    <source>
        <dbReference type="ARBA" id="ARBA00022898"/>
    </source>
</evidence>